<dbReference type="AlphaFoldDB" id="A0A1E3NV08"/>
<feature type="region of interest" description="Disordered" evidence="1">
    <location>
        <begin position="36"/>
        <end position="61"/>
    </location>
</feature>
<dbReference type="Proteomes" id="UP000094455">
    <property type="component" value="Unassembled WGS sequence"/>
</dbReference>
<proteinExistence type="predicted"/>
<sequence>MRDRERLIHVNGTRCTDEKRKHPLQRRVAAYLRCEPQPRPKRSSDMRGRESLRMRMRKRQRKAKSQRVVDWFRARYLFPGILCVPASKIIQSVLTSPSATLC</sequence>
<dbReference type="GeneID" id="30176311"/>
<dbReference type="RefSeq" id="XP_019020496.1">
    <property type="nucleotide sequence ID" value="XM_019159624.1"/>
</dbReference>
<organism evidence="2 3">
    <name type="scientific">Pichia membranifaciens NRRL Y-2026</name>
    <dbReference type="NCBI Taxonomy" id="763406"/>
    <lineage>
        <taxon>Eukaryota</taxon>
        <taxon>Fungi</taxon>
        <taxon>Dikarya</taxon>
        <taxon>Ascomycota</taxon>
        <taxon>Saccharomycotina</taxon>
        <taxon>Pichiomycetes</taxon>
        <taxon>Pichiales</taxon>
        <taxon>Pichiaceae</taxon>
        <taxon>Pichia</taxon>
    </lineage>
</organism>
<accession>A0A1E3NV08</accession>
<evidence type="ECO:0000313" key="3">
    <source>
        <dbReference type="Proteomes" id="UP000094455"/>
    </source>
</evidence>
<keyword evidence="3" id="KW-1185">Reference proteome</keyword>
<feature type="compositionally biased region" description="Basic and acidic residues" evidence="1">
    <location>
        <begin position="36"/>
        <end position="53"/>
    </location>
</feature>
<protein>
    <submittedName>
        <fullName evidence="2">Uncharacterized protein</fullName>
    </submittedName>
</protein>
<dbReference type="EMBL" id="KV454001">
    <property type="protein sequence ID" value="ODQ49383.1"/>
    <property type="molecule type" value="Genomic_DNA"/>
</dbReference>
<evidence type="ECO:0000313" key="2">
    <source>
        <dbReference type="EMBL" id="ODQ49383.1"/>
    </source>
</evidence>
<reference evidence="2 3" key="1">
    <citation type="journal article" date="2016" name="Proc. Natl. Acad. Sci. U.S.A.">
        <title>Comparative genomics of biotechnologically important yeasts.</title>
        <authorList>
            <person name="Riley R."/>
            <person name="Haridas S."/>
            <person name="Wolfe K.H."/>
            <person name="Lopes M.R."/>
            <person name="Hittinger C.T."/>
            <person name="Goeker M."/>
            <person name="Salamov A.A."/>
            <person name="Wisecaver J.H."/>
            <person name="Long T.M."/>
            <person name="Calvey C.H."/>
            <person name="Aerts A.L."/>
            <person name="Barry K.W."/>
            <person name="Choi C."/>
            <person name="Clum A."/>
            <person name="Coughlan A.Y."/>
            <person name="Deshpande S."/>
            <person name="Douglass A.P."/>
            <person name="Hanson S.J."/>
            <person name="Klenk H.-P."/>
            <person name="LaButti K.M."/>
            <person name="Lapidus A."/>
            <person name="Lindquist E.A."/>
            <person name="Lipzen A.M."/>
            <person name="Meier-Kolthoff J.P."/>
            <person name="Ohm R.A."/>
            <person name="Otillar R.P."/>
            <person name="Pangilinan J.L."/>
            <person name="Peng Y."/>
            <person name="Rokas A."/>
            <person name="Rosa C.A."/>
            <person name="Scheuner C."/>
            <person name="Sibirny A.A."/>
            <person name="Slot J.C."/>
            <person name="Stielow J.B."/>
            <person name="Sun H."/>
            <person name="Kurtzman C.P."/>
            <person name="Blackwell M."/>
            <person name="Grigoriev I.V."/>
            <person name="Jeffries T.W."/>
        </authorList>
    </citation>
    <scope>NUCLEOTIDE SEQUENCE [LARGE SCALE GENOMIC DNA]</scope>
    <source>
        <strain evidence="2 3">NRRL Y-2026</strain>
    </source>
</reference>
<evidence type="ECO:0000256" key="1">
    <source>
        <dbReference type="SAM" id="MobiDB-lite"/>
    </source>
</evidence>
<name>A0A1E3NV08_9ASCO</name>
<gene>
    <name evidence="2" type="ORF">PICMEDRAFT_100754</name>
</gene>